<dbReference type="InterPro" id="IPR023271">
    <property type="entry name" value="Aquaporin-like"/>
</dbReference>
<dbReference type="GO" id="GO:0015499">
    <property type="term" value="F:formate transmembrane transporter activity"/>
    <property type="evidence" value="ECO:0007669"/>
    <property type="project" value="TreeGrafter"/>
</dbReference>
<evidence type="ECO:0000313" key="8">
    <source>
        <dbReference type="Proteomes" id="UP000030664"/>
    </source>
</evidence>
<evidence type="ECO:0000256" key="2">
    <source>
        <dbReference type="ARBA" id="ARBA00022692"/>
    </source>
</evidence>
<sequence>MPTARDSESKRRSSGRTDQPLEDELVEEFQNTVQEGTDRLHRTWRALIITGLFGGIDVGLGIMAMLAVMDVTDSKLLAGIAFGVGLLALRLAHSELFTEDFLLPINAVVAGHGTWWSLVRLWGVTLLANLVGGWVFMWVVVAAFPDFTDSLVEVASGYVADGIGLETVCLALLAGSTITLMTRMQQGTNNDMMTAVISLIGGLLVVGLGMLHGALNSIVIFGAMHAGWDYSYLDWFVWFAWVIPLNMIGGLVIISIPRLIRTWELLMAERRGERISDASSEEEEEDRP</sequence>
<evidence type="ECO:0000256" key="5">
    <source>
        <dbReference type="SAM" id="MobiDB-lite"/>
    </source>
</evidence>
<dbReference type="PANTHER" id="PTHR30520">
    <property type="entry name" value="FORMATE TRANSPORTER-RELATED"/>
    <property type="match status" value="1"/>
</dbReference>
<dbReference type="PANTHER" id="PTHR30520:SF2">
    <property type="entry name" value="INNER MEMBRANE PROTEIN YFDC"/>
    <property type="match status" value="1"/>
</dbReference>
<evidence type="ECO:0000256" key="1">
    <source>
        <dbReference type="ARBA" id="ARBA00004141"/>
    </source>
</evidence>
<dbReference type="Proteomes" id="UP000030664">
    <property type="component" value="Unassembled WGS sequence"/>
</dbReference>
<dbReference type="Pfam" id="PF01226">
    <property type="entry name" value="Form_Nir_trans"/>
    <property type="match status" value="1"/>
</dbReference>
<organism evidence="7 8">
    <name type="scientific">Kocuria marina</name>
    <dbReference type="NCBI Taxonomy" id="223184"/>
    <lineage>
        <taxon>Bacteria</taxon>
        <taxon>Bacillati</taxon>
        <taxon>Actinomycetota</taxon>
        <taxon>Actinomycetes</taxon>
        <taxon>Micrococcales</taxon>
        <taxon>Micrococcaceae</taxon>
        <taxon>Kocuria</taxon>
    </lineage>
</organism>
<dbReference type="AlphaFoldDB" id="A0A0B0DIZ4"/>
<evidence type="ECO:0000256" key="3">
    <source>
        <dbReference type="ARBA" id="ARBA00022989"/>
    </source>
</evidence>
<dbReference type="EMBL" id="JROM01000011">
    <property type="protein sequence ID" value="KHE75229.1"/>
    <property type="molecule type" value="Genomic_DNA"/>
</dbReference>
<comment type="subcellular location">
    <subcellularLocation>
        <location evidence="1">Membrane</location>
        <topology evidence="1">Multi-pass membrane protein</topology>
    </subcellularLocation>
</comment>
<protein>
    <submittedName>
        <fullName evidence="7">Formate transporter</fullName>
    </submittedName>
</protein>
<dbReference type="InterPro" id="IPR000292">
    <property type="entry name" value="For/NO2_transpt"/>
</dbReference>
<gene>
    <name evidence="7" type="ORF">AS25_02100</name>
</gene>
<feature type="compositionally biased region" description="Basic and acidic residues" evidence="5">
    <location>
        <begin position="1"/>
        <end position="11"/>
    </location>
</feature>
<feature type="transmembrane region" description="Helical" evidence="6">
    <location>
        <begin position="235"/>
        <end position="260"/>
    </location>
</feature>
<reference evidence="7 8" key="1">
    <citation type="submission" date="2014-09" db="EMBL/GenBank/DDBJ databases">
        <title>High-quality draft genome sequence of Kocuria marina SO9-6, an actinobacterium isolated from a copper mine.</title>
        <authorList>
            <person name="Castro D.B."/>
            <person name="Pereira L.B."/>
            <person name="Silva M.V."/>
            <person name="Silva B.P."/>
            <person name="Zanardi B.R."/>
            <person name="Carlos C."/>
            <person name="Belgini D.R."/>
            <person name="Limache E.G."/>
            <person name="Lacerda G.V."/>
            <person name="Nery M.B."/>
            <person name="Gomes M.B."/>
            <person name="Souza S."/>
            <person name="Silva T.M."/>
            <person name="Rodrigues V.D."/>
            <person name="Paulino L.C."/>
            <person name="Vicentini R."/>
            <person name="Ferraz L.F."/>
            <person name="Ottoboni L.M."/>
        </authorList>
    </citation>
    <scope>NUCLEOTIDE SEQUENCE [LARGE SCALE GENOMIC DNA]</scope>
    <source>
        <strain evidence="7 8">SO9-6</strain>
    </source>
</reference>
<proteinExistence type="predicted"/>
<dbReference type="STRING" id="223184.AS25_02100"/>
<feature type="transmembrane region" description="Helical" evidence="6">
    <location>
        <begin position="193"/>
        <end position="215"/>
    </location>
</feature>
<dbReference type="GO" id="GO:0005886">
    <property type="term" value="C:plasma membrane"/>
    <property type="evidence" value="ECO:0007669"/>
    <property type="project" value="TreeGrafter"/>
</dbReference>
<dbReference type="eggNOG" id="COG2116">
    <property type="taxonomic scope" value="Bacteria"/>
</dbReference>
<feature type="transmembrane region" description="Helical" evidence="6">
    <location>
        <begin position="163"/>
        <end position="181"/>
    </location>
</feature>
<feature type="transmembrane region" description="Helical" evidence="6">
    <location>
        <begin position="121"/>
        <end position="143"/>
    </location>
</feature>
<evidence type="ECO:0000256" key="4">
    <source>
        <dbReference type="ARBA" id="ARBA00023136"/>
    </source>
</evidence>
<evidence type="ECO:0000256" key="6">
    <source>
        <dbReference type="SAM" id="Phobius"/>
    </source>
</evidence>
<feature type="region of interest" description="Disordered" evidence="5">
    <location>
        <begin position="1"/>
        <end position="20"/>
    </location>
</feature>
<feature type="transmembrane region" description="Helical" evidence="6">
    <location>
        <begin position="46"/>
        <end position="69"/>
    </location>
</feature>
<dbReference type="RefSeq" id="WP_035960853.1">
    <property type="nucleotide sequence ID" value="NZ_JROM01000011.1"/>
</dbReference>
<name>A0A0B0DIZ4_9MICC</name>
<accession>A0A0B0DIZ4</accession>
<keyword evidence="2 6" id="KW-0812">Transmembrane</keyword>
<keyword evidence="4 6" id="KW-0472">Membrane</keyword>
<evidence type="ECO:0000313" key="7">
    <source>
        <dbReference type="EMBL" id="KHE75229.1"/>
    </source>
</evidence>
<keyword evidence="3 6" id="KW-1133">Transmembrane helix</keyword>
<dbReference type="Gene3D" id="1.20.1080.10">
    <property type="entry name" value="Glycerol uptake facilitator protein"/>
    <property type="match status" value="1"/>
</dbReference>
<comment type="caution">
    <text evidence="7">The sequence shown here is derived from an EMBL/GenBank/DDBJ whole genome shotgun (WGS) entry which is preliminary data.</text>
</comment>